<feature type="transmembrane region" description="Helical" evidence="1">
    <location>
        <begin position="111"/>
        <end position="132"/>
    </location>
</feature>
<evidence type="ECO:0000313" key="3">
    <source>
        <dbReference type="Proteomes" id="UP000317650"/>
    </source>
</evidence>
<dbReference type="Proteomes" id="UP000317650">
    <property type="component" value="Chromosome 9"/>
</dbReference>
<feature type="transmembrane region" description="Helical" evidence="1">
    <location>
        <begin position="86"/>
        <end position="105"/>
    </location>
</feature>
<accession>A0A4V4H382</accession>
<keyword evidence="1" id="KW-1133">Transmembrane helix</keyword>
<dbReference type="AlphaFoldDB" id="A0A4V4H382"/>
<dbReference type="STRING" id="52838.A0A4V4H382"/>
<organism evidence="2 3">
    <name type="scientific">Musa balbisiana</name>
    <name type="common">Banana</name>
    <dbReference type="NCBI Taxonomy" id="52838"/>
    <lineage>
        <taxon>Eukaryota</taxon>
        <taxon>Viridiplantae</taxon>
        <taxon>Streptophyta</taxon>
        <taxon>Embryophyta</taxon>
        <taxon>Tracheophyta</taxon>
        <taxon>Spermatophyta</taxon>
        <taxon>Magnoliopsida</taxon>
        <taxon>Liliopsida</taxon>
        <taxon>Zingiberales</taxon>
        <taxon>Musaceae</taxon>
        <taxon>Musa</taxon>
    </lineage>
</organism>
<sequence length="306" mass="34017">MKKNTQKLFFKCTRWQVEETTDLVNCPYHYFCDSAYEGDYPLAVDLSVLLFAVSCFLSATVFTLVELRCRRSSMDVSNGRRWKRRYLLPSGPIALPLLVLIFANGRRIDTIFPLTHIGPALLQLAYVSALAFRNRAATDIKYAVLEASTVSGILHASLHLDSVLLPYYTGLAALRQSTLSGLCASCVCRREALVLGGSLIGYRGWSKTTVSTATALCSRMACRIYGEEKLSLVIRMTLEAISWLLVAADSFDLMVVAVAQGSRFRMTVYGALCALILLNFLRLVVHLSARAAAKMHHTEKKIEFLL</sequence>
<protein>
    <submittedName>
        <fullName evidence="2">Uncharacterized protein</fullName>
    </submittedName>
</protein>
<feature type="transmembrane region" description="Helical" evidence="1">
    <location>
        <begin position="266"/>
        <end position="285"/>
    </location>
</feature>
<comment type="caution">
    <text evidence="2">The sequence shown here is derived from an EMBL/GenBank/DDBJ whole genome shotgun (WGS) entry which is preliminary data.</text>
</comment>
<keyword evidence="3" id="KW-1185">Reference proteome</keyword>
<keyword evidence="1" id="KW-0472">Membrane</keyword>
<proteinExistence type="predicted"/>
<dbReference type="PANTHER" id="PTHR37726:SF1">
    <property type="entry name" value="TRANSMEMBRANE PROTEIN"/>
    <property type="match status" value="1"/>
</dbReference>
<evidence type="ECO:0000256" key="1">
    <source>
        <dbReference type="SAM" id="Phobius"/>
    </source>
</evidence>
<dbReference type="PANTHER" id="PTHR37726">
    <property type="entry name" value="TRANSMEMBRANE PROTEIN"/>
    <property type="match status" value="1"/>
</dbReference>
<dbReference type="EMBL" id="PYDT01000010">
    <property type="protein sequence ID" value="THU47286.1"/>
    <property type="molecule type" value="Genomic_DNA"/>
</dbReference>
<evidence type="ECO:0000313" key="2">
    <source>
        <dbReference type="EMBL" id="THU47286.1"/>
    </source>
</evidence>
<name>A0A4V4H382_MUSBA</name>
<keyword evidence="1" id="KW-0812">Transmembrane</keyword>
<gene>
    <name evidence="2" type="ORF">C4D60_Mb09t13900</name>
</gene>
<reference evidence="2 3" key="1">
    <citation type="journal article" date="2019" name="Nat. Plants">
        <title>Genome sequencing of Musa balbisiana reveals subgenome evolution and function divergence in polyploid bananas.</title>
        <authorList>
            <person name="Yao X."/>
        </authorList>
    </citation>
    <scope>NUCLEOTIDE SEQUENCE [LARGE SCALE GENOMIC DNA]</scope>
    <source>
        <strain evidence="3">cv. DH-PKW</strain>
        <tissue evidence="2">Leaves</tissue>
    </source>
</reference>
<feature type="transmembrane region" description="Helical" evidence="1">
    <location>
        <begin position="46"/>
        <end position="65"/>
    </location>
</feature>